<dbReference type="EMBL" id="VIWX01000001">
    <property type="protein sequence ID" value="TWG08093.1"/>
    <property type="molecule type" value="Genomic_DNA"/>
</dbReference>
<evidence type="ECO:0000313" key="2">
    <source>
        <dbReference type="Proteomes" id="UP000316184"/>
    </source>
</evidence>
<gene>
    <name evidence="1" type="ORF">FHU35_11712</name>
</gene>
<dbReference type="OrthoDB" id="3696902at2"/>
<reference evidence="1 2" key="1">
    <citation type="submission" date="2019-06" db="EMBL/GenBank/DDBJ databases">
        <title>Sequencing the genomes of 1000 actinobacteria strains.</title>
        <authorList>
            <person name="Klenk H.-P."/>
        </authorList>
    </citation>
    <scope>NUCLEOTIDE SEQUENCE [LARGE SCALE GENOMIC DNA]</scope>
    <source>
        <strain evidence="1 2">DSM 46699</strain>
    </source>
</reference>
<evidence type="ECO:0000313" key="1">
    <source>
        <dbReference type="EMBL" id="TWG08093.1"/>
    </source>
</evidence>
<dbReference type="AlphaFoldDB" id="A0A561V906"/>
<keyword evidence="2" id="KW-1185">Reference proteome</keyword>
<comment type="caution">
    <text evidence="1">The sequence shown here is derived from an EMBL/GenBank/DDBJ whole genome shotgun (WGS) entry which is preliminary data.</text>
</comment>
<sequence length="89" mass="9961">MSRIEPLPDRPSVPPAVERHFWFPIPNVGGAGVRHAFRGRRWSGEPVAHTVCGAEVALAHASEMDWICFPTCEQCFELLKERSAASTFR</sequence>
<organism evidence="1 2">
    <name type="scientific">Saccharopolyspora dendranthemae</name>
    <dbReference type="NCBI Taxonomy" id="1181886"/>
    <lineage>
        <taxon>Bacteria</taxon>
        <taxon>Bacillati</taxon>
        <taxon>Actinomycetota</taxon>
        <taxon>Actinomycetes</taxon>
        <taxon>Pseudonocardiales</taxon>
        <taxon>Pseudonocardiaceae</taxon>
        <taxon>Saccharopolyspora</taxon>
    </lineage>
</organism>
<evidence type="ECO:0008006" key="3">
    <source>
        <dbReference type="Google" id="ProtNLM"/>
    </source>
</evidence>
<protein>
    <recommendedName>
        <fullName evidence="3">Zinc finger protein</fullName>
    </recommendedName>
</protein>
<proteinExistence type="predicted"/>
<name>A0A561V906_9PSEU</name>
<dbReference type="Proteomes" id="UP000316184">
    <property type="component" value="Unassembled WGS sequence"/>
</dbReference>
<accession>A0A561V906</accession>